<name>A0A8D6U6Q5_STRTR</name>
<accession>A0A8D6U6Q5</accession>
<dbReference type="EMBL" id="LR822027">
    <property type="protein sequence ID" value="CAD0152040.1"/>
    <property type="molecule type" value="Genomic_DNA"/>
</dbReference>
<organism evidence="1 2">
    <name type="scientific">Streptococcus thermophilus</name>
    <dbReference type="NCBI Taxonomy" id="1308"/>
    <lineage>
        <taxon>Bacteria</taxon>
        <taxon>Bacillati</taxon>
        <taxon>Bacillota</taxon>
        <taxon>Bacilli</taxon>
        <taxon>Lactobacillales</taxon>
        <taxon>Streptococcaceae</taxon>
        <taxon>Streptococcus</taxon>
    </lineage>
</organism>
<protein>
    <submittedName>
        <fullName evidence="1">Uncharacterized protein</fullName>
    </submittedName>
</protein>
<dbReference type="AlphaFoldDB" id="A0A8D6U6Q5"/>
<gene>
    <name evidence="1" type="ORF">STHERMO_0788</name>
</gene>
<evidence type="ECO:0000313" key="2">
    <source>
        <dbReference type="Proteomes" id="UP000509791"/>
    </source>
</evidence>
<dbReference type="Proteomes" id="UP000509791">
    <property type="component" value="Chromosome"/>
</dbReference>
<proteinExistence type="predicted"/>
<reference evidence="1 2" key="1">
    <citation type="submission" date="2020-06" db="EMBL/GenBank/DDBJ databases">
        <authorList>
            <person name="Chuat V."/>
        </authorList>
    </citation>
    <scope>NUCLEOTIDE SEQUENCE [LARGE SCALE GENOMIC DNA]</scope>
    <source>
        <strain evidence="1">STH_CIRM_998</strain>
    </source>
</reference>
<sequence length="25" mass="2884">MFLKSLAKLELGLEKYKSEITNTIN</sequence>
<evidence type="ECO:0000313" key="1">
    <source>
        <dbReference type="EMBL" id="CAD0152040.1"/>
    </source>
</evidence>